<name>A0AAW2I834_SESRA</name>
<dbReference type="EMBL" id="JACGWJ010001648">
    <property type="protein sequence ID" value="KAL0278056.1"/>
    <property type="molecule type" value="Genomic_DNA"/>
</dbReference>
<dbReference type="AlphaFoldDB" id="A0AAW2I834"/>
<proteinExistence type="predicted"/>
<comment type="caution">
    <text evidence="2">The sequence shown here is derived from an EMBL/GenBank/DDBJ whole genome shotgun (WGS) entry which is preliminary data.</text>
</comment>
<feature type="compositionally biased region" description="Polar residues" evidence="1">
    <location>
        <begin position="70"/>
        <end position="82"/>
    </location>
</feature>
<evidence type="ECO:0000313" key="2">
    <source>
        <dbReference type="EMBL" id="KAL0278056.1"/>
    </source>
</evidence>
<reference evidence="2" key="1">
    <citation type="submission" date="2020-06" db="EMBL/GenBank/DDBJ databases">
        <authorList>
            <person name="Li T."/>
            <person name="Hu X."/>
            <person name="Zhang T."/>
            <person name="Song X."/>
            <person name="Zhang H."/>
            <person name="Dai N."/>
            <person name="Sheng W."/>
            <person name="Hou X."/>
            <person name="Wei L."/>
        </authorList>
    </citation>
    <scope>NUCLEOTIDE SEQUENCE</scope>
    <source>
        <strain evidence="2">G02</strain>
        <tissue evidence="2">Leaf</tissue>
    </source>
</reference>
<gene>
    <name evidence="2" type="ORF">Sradi_7299900</name>
</gene>
<protein>
    <submittedName>
        <fullName evidence="2">Uncharacterized protein</fullName>
    </submittedName>
</protein>
<feature type="region of interest" description="Disordered" evidence="1">
    <location>
        <begin position="63"/>
        <end position="82"/>
    </location>
</feature>
<sequence>MKKILTPPITIFVKKQGATLNPVQPVMESAGSEANSMCKTSAPVLSKGKELLLYNSYGALDIDGDDSQLAGPNNRSPTVVGS</sequence>
<evidence type="ECO:0000256" key="1">
    <source>
        <dbReference type="SAM" id="MobiDB-lite"/>
    </source>
</evidence>
<reference evidence="2" key="2">
    <citation type="journal article" date="2024" name="Plant">
        <title>Genomic evolution and insights into agronomic trait innovations of Sesamum species.</title>
        <authorList>
            <person name="Miao H."/>
            <person name="Wang L."/>
            <person name="Qu L."/>
            <person name="Liu H."/>
            <person name="Sun Y."/>
            <person name="Le M."/>
            <person name="Wang Q."/>
            <person name="Wei S."/>
            <person name="Zheng Y."/>
            <person name="Lin W."/>
            <person name="Duan Y."/>
            <person name="Cao H."/>
            <person name="Xiong S."/>
            <person name="Wang X."/>
            <person name="Wei L."/>
            <person name="Li C."/>
            <person name="Ma Q."/>
            <person name="Ju M."/>
            <person name="Zhao R."/>
            <person name="Li G."/>
            <person name="Mu C."/>
            <person name="Tian Q."/>
            <person name="Mei H."/>
            <person name="Zhang T."/>
            <person name="Gao T."/>
            <person name="Zhang H."/>
        </authorList>
    </citation>
    <scope>NUCLEOTIDE SEQUENCE</scope>
    <source>
        <strain evidence="2">G02</strain>
    </source>
</reference>
<accession>A0AAW2I834</accession>
<organism evidence="2">
    <name type="scientific">Sesamum radiatum</name>
    <name type="common">Black benniseed</name>
    <dbReference type="NCBI Taxonomy" id="300843"/>
    <lineage>
        <taxon>Eukaryota</taxon>
        <taxon>Viridiplantae</taxon>
        <taxon>Streptophyta</taxon>
        <taxon>Embryophyta</taxon>
        <taxon>Tracheophyta</taxon>
        <taxon>Spermatophyta</taxon>
        <taxon>Magnoliopsida</taxon>
        <taxon>eudicotyledons</taxon>
        <taxon>Gunneridae</taxon>
        <taxon>Pentapetalae</taxon>
        <taxon>asterids</taxon>
        <taxon>lamiids</taxon>
        <taxon>Lamiales</taxon>
        <taxon>Pedaliaceae</taxon>
        <taxon>Sesamum</taxon>
    </lineage>
</organism>